<dbReference type="OrthoDB" id="10060331at2759"/>
<dbReference type="CDD" id="cd14367">
    <property type="entry name" value="CUE_CUED2"/>
    <property type="match status" value="1"/>
</dbReference>
<comment type="subcellular location">
    <subcellularLocation>
        <location evidence="2">Cytoplasm</location>
    </subcellularLocation>
    <subcellularLocation>
        <location evidence="1">Nucleus</location>
    </subcellularLocation>
</comment>
<reference evidence="7" key="2">
    <citation type="submission" date="2025-09" db="UniProtKB">
        <authorList>
            <consortium name="Ensembl"/>
        </authorList>
    </citation>
    <scope>IDENTIFICATION</scope>
</reference>
<evidence type="ECO:0000256" key="2">
    <source>
        <dbReference type="ARBA" id="ARBA00004496"/>
    </source>
</evidence>
<dbReference type="Proteomes" id="UP000261540">
    <property type="component" value="Unplaced"/>
</dbReference>
<keyword evidence="8" id="KW-1185">Reference proteome</keyword>
<dbReference type="GO" id="GO:0005634">
    <property type="term" value="C:nucleus"/>
    <property type="evidence" value="ECO:0007669"/>
    <property type="project" value="UniProtKB-SubCell"/>
</dbReference>
<dbReference type="RefSeq" id="XP_023698391.1">
    <property type="nucleotide sequence ID" value="XM_023842623.2"/>
</dbReference>
<dbReference type="RefSeq" id="XP_023698373.1">
    <property type="nucleotide sequence ID" value="XM_023842605.2"/>
</dbReference>
<keyword evidence="5" id="KW-0833">Ubl conjugation pathway</keyword>
<dbReference type="RefSeq" id="XP_023698400.1">
    <property type="nucleotide sequence ID" value="XM_023842632.2"/>
</dbReference>
<evidence type="ECO:0000256" key="3">
    <source>
        <dbReference type="ARBA" id="ARBA00006106"/>
    </source>
</evidence>
<dbReference type="Ensembl" id="ENSPKIT00000023846.1">
    <property type="protein sequence ID" value="ENSPKIP00000042052.1"/>
    <property type="gene ID" value="ENSPKIG00000018810.1"/>
</dbReference>
<evidence type="ECO:0000256" key="6">
    <source>
        <dbReference type="ARBA" id="ARBA00023242"/>
    </source>
</evidence>
<dbReference type="RefSeq" id="XP_023698381.1">
    <property type="nucleotide sequence ID" value="XM_023842613.2"/>
</dbReference>
<dbReference type="GeneTree" id="ENSGT00390000014513"/>
<dbReference type="RefSeq" id="XP_023698409.1">
    <property type="nucleotide sequence ID" value="XM_023842641.2"/>
</dbReference>
<evidence type="ECO:0000313" key="7">
    <source>
        <dbReference type="Ensembl" id="ENSPKIP00000042052.1"/>
    </source>
</evidence>
<dbReference type="PANTHER" id="PTHR12493">
    <property type="entry name" value="CUE DOMAIN CONTAINING 2"/>
    <property type="match status" value="1"/>
</dbReference>
<keyword evidence="6" id="KW-0539">Nucleus</keyword>
<evidence type="ECO:0000256" key="4">
    <source>
        <dbReference type="ARBA" id="ARBA00022490"/>
    </source>
</evidence>
<dbReference type="InterPro" id="IPR039805">
    <property type="entry name" value="CUE_CUED2"/>
</dbReference>
<dbReference type="CTD" id="79004"/>
<sequence>MDLHKIIQDTLNEFIQACIPNADLSFLDDVLLSYITGVLENLGSQDSMEENFDVDDFVEMLEAYIPGFAEIEGVKVCEMIFHLASKLARARGEDNGLPEMAIKESYLNESTVSPHGISMHETQGLSTMEEGATAKENSFGGDVQMQQLLEMFPKCSVTEAMGALSIAKGDMEEAVRLIIEGDVELRHDHPLKVKHCKAVSPQADDKLKASILEKYMLIDDEEDKKIHRPVTPKEAPKKLVRYHGGQVVTTKGEKYHQVKNEQTEEMKKTYISLKPARKYRFH</sequence>
<dbReference type="GO" id="GO:0005737">
    <property type="term" value="C:cytoplasm"/>
    <property type="evidence" value="ECO:0007669"/>
    <property type="project" value="UniProtKB-SubCell"/>
</dbReference>
<dbReference type="STRING" id="1676925.ENSPKIP00000042052"/>
<evidence type="ECO:0000256" key="5">
    <source>
        <dbReference type="ARBA" id="ARBA00022786"/>
    </source>
</evidence>
<keyword evidence="4" id="KW-0963">Cytoplasm</keyword>
<reference evidence="7" key="1">
    <citation type="submission" date="2025-08" db="UniProtKB">
        <authorList>
            <consortium name="Ensembl"/>
        </authorList>
    </citation>
    <scope>IDENTIFICATION</scope>
</reference>
<proteinExistence type="inferred from homology"/>
<comment type="similarity">
    <text evidence="3">Belongs to the CUEDC2 family.</text>
</comment>
<protein>
    <submittedName>
        <fullName evidence="7">CUE domain containing 2</fullName>
    </submittedName>
</protein>
<dbReference type="GeneID" id="111859679"/>
<dbReference type="PANTHER" id="PTHR12493:SF0">
    <property type="entry name" value="CUE DOMAIN-CONTAINING PROTEIN 2"/>
    <property type="match status" value="1"/>
</dbReference>
<evidence type="ECO:0000256" key="1">
    <source>
        <dbReference type="ARBA" id="ARBA00004123"/>
    </source>
</evidence>
<evidence type="ECO:0000313" key="8">
    <source>
        <dbReference type="Proteomes" id="UP000261540"/>
    </source>
</evidence>
<organism evidence="7 8">
    <name type="scientific">Paramormyrops kingsleyae</name>
    <dbReference type="NCBI Taxonomy" id="1676925"/>
    <lineage>
        <taxon>Eukaryota</taxon>
        <taxon>Metazoa</taxon>
        <taxon>Chordata</taxon>
        <taxon>Craniata</taxon>
        <taxon>Vertebrata</taxon>
        <taxon>Euteleostomi</taxon>
        <taxon>Actinopterygii</taxon>
        <taxon>Neopterygii</taxon>
        <taxon>Teleostei</taxon>
        <taxon>Osteoglossocephala</taxon>
        <taxon>Osteoglossomorpha</taxon>
        <taxon>Osteoglossiformes</taxon>
        <taxon>Mormyridae</taxon>
        <taxon>Paramormyrops</taxon>
    </lineage>
</organism>
<dbReference type="KEGG" id="pki:111859679"/>
<dbReference type="AlphaFoldDB" id="A0A3B3TFH6"/>
<name>A0A3B3TFH6_9TELE</name>
<accession>A0A3B3TFH6</accession>